<feature type="transmembrane region" description="Helical" evidence="1">
    <location>
        <begin position="266"/>
        <end position="291"/>
    </location>
</feature>
<evidence type="ECO:0000313" key="3">
    <source>
        <dbReference type="Proteomes" id="UP000199513"/>
    </source>
</evidence>
<feature type="transmembrane region" description="Helical" evidence="1">
    <location>
        <begin position="298"/>
        <end position="320"/>
    </location>
</feature>
<evidence type="ECO:0008006" key="4">
    <source>
        <dbReference type="Google" id="ProtNLM"/>
    </source>
</evidence>
<dbReference type="Pfam" id="PF18943">
    <property type="entry name" value="DUF5690"/>
    <property type="match status" value="1"/>
</dbReference>
<keyword evidence="1" id="KW-0472">Membrane</keyword>
<dbReference type="SUPFAM" id="SSF103473">
    <property type="entry name" value="MFS general substrate transporter"/>
    <property type="match status" value="1"/>
</dbReference>
<dbReference type="EMBL" id="FONY01000008">
    <property type="protein sequence ID" value="SFE86369.1"/>
    <property type="molecule type" value="Genomic_DNA"/>
</dbReference>
<dbReference type="AlphaFoldDB" id="A0A1I2E0Z5"/>
<feature type="transmembrane region" description="Helical" evidence="1">
    <location>
        <begin position="364"/>
        <end position="383"/>
    </location>
</feature>
<gene>
    <name evidence="2" type="ORF">SAMN04488541_1008107</name>
</gene>
<dbReference type="OrthoDB" id="182994at2"/>
<keyword evidence="3" id="KW-1185">Reference proteome</keyword>
<feature type="transmembrane region" description="Helical" evidence="1">
    <location>
        <begin position="395"/>
        <end position="420"/>
    </location>
</feature>
<sequence>MTIKNRWLSQWLVRANPFFFSVYASLVAFCAYTCIFAFRKPFTVATFEGVSLWGVDYKIWLISAQVIGYMISKFIGIKVIAEMSGEKRALGILVMVVFAGFSLLGFAFVAPPYNIIFMFLNGLPLGMGWGFMLGYLEGRRVTEVLSAGLSVSFIFSSGFSKSIGKWVMEKGGFSEYTMPLVVASLFAIPLVFFVYLLDHLPPPSAIDEAYRTKRQPMNAKERINFVKTFLGGLILLIVSYIFLTIYREFRDNYAAEIWQALGYGSSANIFTLTETPVALCVMICVSLVMAVKDNKNALIINHIMIFAGFLLIGLSTFAFQQTWISPVWWIILVGLGLYLGYVPFNSVLFDRLIATFRYVSNVGFLIYLADSFGYLGSISVLFYKNFGQLEVSWLAFFINISYIVSIVGSLLMLASLGYFLRKYQIQFSFPKR</sequence>
<feature type="transmembrane region" description="Helical" evidence="1">
    <location>
        <begin position="59"/>
        <end position="77"/>
    </location>
</feature>
<reference evidence="2 3" key="1">
    <citation type="submission" date="2016-10" db="EMBL/GenBank/DDBJ databases">
        <authorList>
            <person name="de Groot N.N."/>
        </authorList>
    </citation>
    <scope>NUCLEOTIDE SEQUENCE [LARGE SCALE GENOMIC DNA]</scope>
    <source>
        <strain>GEY</strain>
        <strain evidence="3">DSM 9560</strain>
    </source>
</reference>
<dbReference type="InterPro" id="IPR043745">
    <property type="entry name" value="DUF5690"/>
</dbReference>
<dbReference type="STRING" id="1003.SAMN04488541_1008107"/>
<keyword evidence="1" id="KW-1133">Transmembrane helix</keyword>
<feature type="transmembrane region" description="Helical" evidence="1">
    <location>
        <begin position="20"/>
        <end position="39"/>
    </location>
</feature>
<protein>
    <recommendedName>
        <fullName evidence="4">Sugar phosphate permease</fullName>
    </recommendedName>
</protein>
<evidence type="ECO:0000313" key="2">
    <source>
        <dbReference type="EMBL" id="SFE86369.1"/>
    </source>
</evidence>
<organism evidence="2 3">
    <name type="scientific">Thermoflexibacter ruber</name>
    <dbReference type="NCBI Taxonomy" id="1003"/>
    <lineage>
        <taxon>Bacteria</taxon>
        <taxon>Pseudomonadati</taxon>
        <taxon>Bacteroidota</taxon>
        <taxon>Cytophagia</taxon>
        <taxon>Cytophagales</taxon>
        <taxon>Thermoflexibacteraceae</taxon>
        <taxon>Thermoflexibacter</taxon>
    </lineage>
</organism>
<dbReference type="InterPro" id="IPR036259">
    <property type="entry name" value="MFS_trans_sf"/>
</dbReference>
<feature type="transmembrane region" description="Helical" evidence="1">
    <location>
        <begin position="115"/>
        <end position="136"/>
    </location>
</feature>
<feature type="transmembrane region" description="Helical" evidence="1">
    <location>
        <begin position="143"/>
        <end position="164"/>
    </location>
</feature>
<keyword evidence="1" id="KW-0812">Transmembrane</keyword>
<dbReference type="Proteomes" id="UP000199513">
    <property type="component" value="Unassembled WGS sequence"/>
</dbReference>
<feature type="transmembrane region" description="Helical" evidence="1">
    <location>
        <begin position="223"/>
        <end position="246"/>
    </location>
</feature>
<feature type="transmembrane region" description="Helical" evidence="1">
    <location>
        <begin position="326"/>
        <end position="344"/>
    </location>
</feature>
<feature type="transmembrane region" description="Helical" evidence="1">
    <location>
        <begin position="89"/>
        <end position="109"/>
    </location>
</feature>
<name>A0A1I2E0Z5_9BACT</name>
<evidence type="ECO:0000256" key="1">
    <source>
        <dbReference type="SAM" id="Phobius"/>
    </source>
</evidence>
<proteinExistence type="predicted"/>
<feature type="transmembrane region" description="Helical" evidence="1">
    <location>
        <begin position="176"/>
        <end position="197"/>
    </location>
</feature>
<accession>A0A1I2E0Z5</accession>
<dbReference type="RefSeq" id="WP_091542000.1">
    <property type="nucleotide sequence ID" value="NZ_FONY01000008.1"/>
</dbReference>